<dbReference type="Proteomes" id="UP001460202">
    <property type="component" value="Unassembled WGS sequence"/>
</dbReference>
<reference evidence="1 2" key="1">
    <citation type="submission" date="2024-03" db="EMBL/GenBank/DDBJ databases">
        <title>Human intestinal bacterial collection.</title>
        <authorList>
            <person name="Pauvert C."/>
            <person name="Hitch T.C.A."/>
            <person name="Clavel T."/>
        </authorList>
    </citation>
    <scope>NUCLEOTIDE SEQUENCE [LARGE SCALE GENOMIC DNA]</scope>
    <source>
        <strain evidence="1 2">CLA-KB-H122</strain>
    </source>
</reference>
<sequence length="90" mass="10494">MTNEEYKERRQALGLAIAALDKEHLEDREFTDGKLVEIDYDWHKRIGVICGCFIDPFDGSIQYRYHPLRKNGIPAKNICHTYHGCKITRA</sequence>
<protein>
    <submittedName>
        <fullName evidence="1">Uncharacterized protein</fullName>
    </submittedName>
</protein>
<gene>
    <name evidence="1" type="ORF">WMO46_05690</name>
</gene>
<organism evidence="1 2">
    <name type="scientific">Alistipes intestinihominis</name>
    <dbReference type="NCBI Taxonomy" id="3133172"/>
    <lineage>
        <taxon>Bacteria</taxon>
        <taxon>Pseudomonadati</taxon>
        <taxon>Bacteroidota</taxon>
        <taxon>Bacteroidia</taxon>
        <taxon>Bacteroidales</taxon>
        <taxon>Rikenellaceae</taxon>
        <taxon>Alistipes</taxon>
    </lineage>
</organism>
<evidence type="ECO:0000313" key="1">
    <source>
        <dbReference type="EMBL" id="MEQ2544438.1"/>
    </source>
</evidence>
<keyword evidence="2" id="KW-1185">Reference proteome</keyword>
<name>A0ABV1GVJ7_9BACT</name>
<dbReference type="RefSeq" id="WP_349093978.1">
    <property type="nucleotide sequence ID" value="NZ_JBBMFL010000005.1"/>
</dbReference>
<evidence type="ECO:0000313" key="2">
    <source>
        <dbReference type="Proteomes" id="UP001460202"/>
    </source>
</evidence>
<proteinExistence type="predicted"/>
<accession>A0ABV1GVJ7</accession>
<dbReference type="EMBL" id="JBBMFL010000005">
    <property type="protein sequence ID" value="MEQ2544438.1"/>
    <property type="molecule type" value="Genomic_DNA"/>
</dbReference>
<comment type="caution">
    <text evidence="1">The sequence shown here is derived from an EMBL/GenBank/DDBJ whole genome shotgun (WGS) entry which is preliminary data.</text>
</comment>